<dbReference type="OrthoDB" id="9809746at2"/>
<accession>A0A431U3N6</accession>
<dbReference type="PANTHER" id="PTHR43640">
    <property type="entry name" value="OS07G0260300 PROTEIN"/>
    <property type="match status" value="1"/>
</dbReference>
<dbReference type="InterPro" id="IPR013766">
    <property type="entry name" value="Thioredoxin_domain"/>
</dbReference>
<reference evidence="2 3" key="1">
    <citation type="submission" date="2018-12" db="EMBL/GenBank/DDBJ databases">
        <title>Hymenobacter gummosus sp. nov., isolated from a spring.</title>
        <authorList>
            <person name="Nie L."/>
        </authorList>
    </citation>
    <scope>NUCLEOTIDE SEQUENCE [LARGE SCALE GENOMIC DNA]</scope>
    <source>
        <strain evidence="2 3">KCTC 52166</strain>
    </source>
</reference>
<dbReference type="Pfam" id="PF08534">
    <property type="entry name" value="Redoxin"/>
    <property type="match status" value="1"/>
</dbReference>
<proteinExistence type="predicted"/>
<dbReference type="InterPro" id="IPR047262">
    <property type="entry name" value="PRX-like1"/>
</dbReference>
<dbReference type="PROSITE" id="PS51352">
    <property type="entry name" value="THIOREDOXIN_2"/>
    <property type="match status" value="1"/>
</dbReference>
<dbReference type="InterPro" id="IPR036249">
    <property type="entry name" value="Thioredoxin-like_sf"/>
</dbReference>
<keyword evidence="3" id="KW-1185">Reference proteome</keyword>
<sequence>MFQLPDMSFRRLSLLAAVLLITATVVVTSARAQTALVTDFTLKRADNSALTLSSLTGRKAVVVVFTNPGCPFSRLYQSRLNALSSAYAAQGVEFLLVTAPINLEQTADALDADKLKVKTSGDAGSPFTDEGLKTAALLGVSKTPEAVVLQPVAGGFTVRYRGAIDDNPQMESYVKDRYLKSAIDAVLAGQTAAIAEKRASGCLIKKN</sequence>
<dbReference type="GO" id="GO:0016491">
    <property type="term" value="F:oxidoreductase activity"/>
    <property type="evidence" value="ECO:0007669"/>
    <property type="project" value="InterPro"/>
</dbReference>
<organism evidence="2 3">
    <name type="scientific">Hymenobacter gummosus</name>
    <dbReference type="NCBI Taxonomy" id="1776032"/>
    <lineage>
        <taxon>Bacteria</taxon>
        <taxon>Pseudomonadati</taxon>
        <taxon>Bacteroidota</taxon>
        <taxon>Cytophagia</taxon>
        <taxon>Cytophagales</taxon>
        <taxon>Hymenobacteraceae</taxon>
        <taxon>Hymenobacter</taxon>
    </lineage>
</organism>
<dbReference type="Gene3D" id="3.40.30.10">
    <property type="entry name" value="Glutaredoxin"/>
    <property type="match status" value="1"/>
</dbReference>
<name>A0A431U3N6_9BACT</name>
<protein>
    <submittedName>
        <fullName evidence="2">Redoxin domain-containing protein</fullName>
    </submittedName>
</protein>
<comment type="caution">
    <text evidence="2">The sequence shown here is derived from an EMBL/GenBank/DDBJ whole genome shotgun (WGS) entry which is preliminary data.</text>
</comment>
<evidence type="ECO:0000313" key="2">
    <source>
        <dbReference type="EMBL" id="RTQ50192.1"/>
    </source>
</evidence>
<dbReference type="PANTHER" id="PTHR43640:SF1">
    <property type="entry name" value="THIOREDOXIN-DEPENDENT PEROXIREDOXIN"/>
    <property type="match status" value="1"/>
</dbReference>
<dbReference type="AlphaFoldDB" id="A0A431U3N6"/>
<dbReference type="Proteomes" id="UP000282184">
    <property type="component" value="Unassembled WGS sequence"/>
</dbReference>
<dbReference type="SUPFAM" id="SSF52833">
    <property type="entry name" value="Thioredoxin-like"/>
    <property type="match status" value="1"/>
</dbReference>
<evidence type="ECO:0000313" key="3">
    <source>
        <dbReference type="Proteomes" id="UP000282184"/>
    </source>
</evidence>
<evidence type="ECO:0000259" key="1">
    <source>
        <dbReference type="PROSITE" id="PS51352"/>
    </source>
</evidence>
<dbReference type="EMBL" id="RXOF01000005">
    <property type="protein sequence ID" value="RTQ50192.1"/>
    <property type="molecule type" value="Genomic_DNA"/>
</dbReference>
<feature type="domain" description="Thioredoxin" evidence="1">
    <location>
        <begin position="31"/>
        <end position="188"/>
    </location>
</feature>
<dbReference type="InterPro" id="IPR013740">
    <property type="entry name" value="Redoxin"/>
</dbReference>
<gene>
    <name evidence="2" type="ORF">EJV47_11195</name>
</gene>